<keyword evidence="5 7" id="KW-1133">Transmembrane helix</keyword>
<keyword evidence="10" id="KW-1185">Reference proteome</keyword>
<accession>A0ABW6ZU13</accession>
<organism evidence="9 10">
    <name type="scientific">Xanthobacter oligotrophicus</name>
    <dbReference type="NCBI Taxonomy" id="2607286"/>
    <lineage>
        <taxon>Bacteria</taxon>
        <taxon>Pseudomonadati</taxon>
        <taxon>Pseudomonadota</taxon>
        <taxon>Alphaproteobacteria</taxon>
        <taxon>Hyphomicrobiales</taxon>
        <taxon>Xanthobacteraceae</taxon>
        <taxon>Xanthobacter</taxon>
    </lineage>
</organism>
<evidence type="ECO:0000256" key="7">
    <source>
        <dbReference type="SAM" id="Phobius"/>
    </source>
</evidence>
<dbReference type="RefSeq" id="WP_393991258.1">
    <property type="nucleotide sequence ID" value="NZ_JBAFVH010000002.1"/>
</dbReference>
<dbReference type="SUPFAM" id="SSF48317">
    <property type="entry name" value="Acid phosphatase/Vanadium-dependent haloperoxidase"/>
    <property type="match status" value="1"/>
</dbReference>
<dbReference type="Proteomes" id="UP001604002">
    <property type="component" value="Unassembled WGS sequence"/>
</dbReference>
<dbReference type="EMBL" id="JBAFVH010000002">
    <property type="protein sequence ID" value="MFG1371244.1"/>
    <property type="molecule type" value="Genomic_DNA"/>
</dbReference>
<evidence type="ECO:0000256" key="1">
    <source>
        <dbReference type="ARBA" id="ARBA00004651"/>
    </source>
</evidence>
<dbReference type="InterPro" id="IPR000326">
    <property type="entry name" value="PAP2/HPO"/>
</dbReference>
<keyword evidence="4" id="KW-0378">Hydrolase</keyword>
<feature type="transmembrane region" description="Helical" evidence="7">
    <location>
        <begin position="141"/>
        <end position="162"/>
    </location>
</feature>
<feature type="transmembrane region" description="Helical" evidence="7">
    <location>
        <begin position="106"/>
        <end position="129"/>
    </location>
</feature>
<reference evidence="9 10" key="1">
    <citation type="submission" date="2024-02" db="EMBL/GenBank/DDBJ databases">
        <title>Expansion and revision of Xanthobacter and proposal of Roseixanthobacter gen. nov.</title>
        <authorList>
            <person name="Soltysiak M.P.M."/>
            <person name="Jalihal A."/>
            <person name="Ory A."/>
            <person name="Chrisophersen C."/>
            <person name="Lee A.D."/>
            <person name="Boulton J."/>
            <person name="Springer M."/>
        </authorList>
    </citation>
    <scope>NUCLEOTIDE SEQUENCE [LARGE SCALE GENOMIC DNA]</scope>
    <source>
        <strain evidence="9 10">23A</strain>
    </source>
</reference>
<protein>
    <submittedName>
        <fullName evidence="9">Phosphatase PAP2 family protein</fullName>
    </submittedName>
</protein>
<name>A0ABW6ZU13_9HYPH</name>
<sequence>MTAEAAPGVPPSRPGTAPSVFLRQAAEGVRLLLVSIGQALSYVGRRRIGSPLPRICFLGRWEMLALALLAAGLTAAALVLLDPLVLGLRQKLPAGLITVSERLTDLGFSGVVLWPLGLALAYALLLTHAGDAMTRRMAASLAARVGFLFLAIAPVGLGVSLFKHVLGRARPHAALALPGPNPEQSLHLLAFKSSFASFPSGHATTTFAAAVAFAALFPRARMWLIALALPVAGTRIVLGSHFPSDVIAGAAIGTAFALWMIRVFAARRLVFKVDGTGAIAPMAGPSARRLGRFLPRTTFSSAVPVEEARP</sequence>
<evidence type="ECO:0000256" key="3">
    <source>
        <dbReference type="ARBA" id="ARBA00022692"/>
    </source>
</evidence>
<evidence type="ECO:0000256" key="6">
    <source>
        <dbReference type="ARBA" id="ARBA00023136"/>
    </source>
</evidence>
<evidence type="ECO:0000256" key="5">
    <source>
        <dbReference type="ARBA" id="ARBA00022989"/>
    </source>
</evidence>
<keyword evidence="2" id="KW-1003">Cell membrane</keyword>
<dbReference type="InterPro" id="IPR036938">
    <property type="entry name" value="PAP2/HPO_sf"/>
</dbReference>
<evidence type="ECO:0000256" key="2">
    <source>
        <dbReference type="ARBA" id="ARBA00022475"/>
    </source>
</evidence>
<comment type="caution">
    <text evidence="9">The sequence shown here is derived from an EMBL/GenBank/DDBJ whole genome shotgun (WGS) entry which is preliminary data.</text>
</comment>
<keyword evidence="3 7" id="KW-0812">Transmembrane</keyword>
<evidence type="ECO:0000256" key="4">
    <source>
        <dbReference type="ARBA" id="ARBA00022801"/>
    </source>
</evidence>
<dbReference type="Gene3D" id="1.20.144.10">
    <property type="entry name" value="Phosphatidic acid phosphatase type 2/haloperoxidase"/>
    <property type="match status" value="1"/>
</dbReference>
<dbReference type="SMART" id="SM00014">
    <property type="entry name" value="acidPPc"/>
    <property type="match status" value="1"/>
</dbReference>
<feature type="transmembrane region" description="Helical" evidence="7">
    <location>
        <begin position="246"/>
        <end position="265"/>
    </location>
</feature>
<comment type="subcellular location">
    <subcellularLocation>
        <location evidence="1">Cell membrane</location>
        <topology evidence="1">Multi-pass membrane protein</topology>
    </subcellularLocation>
</comment>
<keyword evidence="6 7" id="KW-0472">Membrane</keyword>
<evidence type="ECO:0000313" key="9">
    <source>
        <dbReference type="EMBL" id="MFG1371244.1"/>
    </source>
</evidence>
<proteinExistence type="predicted"/>
<feature type="transmembrane region" description="Helical" evidence="7">
    <location>
        <begin position="195"/>
        <end position="216"/>
    </location>
</feature>
<feature type="transmembrane region" description="Helical" evidence="7">
    <location>
        <begin position="223"/>
        <end position="240"/>
    </location>
</feature>
<feature type="domain" description="Phosphatidic acid phosphatase type 2/haloperoxidase" evidence="8">
    <location>
        <begin position="144"/>
        <end position="261"/>
    </location>
</feature>
<dbReference type="Pfam" id="PF01569">
    <property type="entry name" value="PAP2"/>
    <property type="match status" value="1"/>
</dbReference>
<gene>
    <name evidence="9" type="ORF">V5F32_03625</name>
</gene>
<dbReference type="PANTHER" id="PTHR14969:SF62">
    <property type="entry name" value="DECAPRENYLPHOSPHORYL-5-PHOSPHORIBOSE PHOSPHATASE RV3807C-RELATED"/>
    <property type="match status" value="1"/>
</dbReference>
<dbReference type="PANTHER" id="PTHR14969">
    <property type="entry name" value="SPHINGOSINE-1-PHOSPHATE PHOSPHOHYDROLASE"/>
    <property type="match status" value="1"/>
</dbReference>
<evidence type="ECO:0000259" key="8">
    <source>
        <dbReference type="SMART" id="SM00014"/>
    </source>
</evidence>
<evidence type="ECO:0000313" key="10">
    <source>
        <dbReference type="Proteomes" id="UP001604002"/>
    </source>
</evidence>
<feature type="transmembrane region" description="Helical" evidence="7">
    <location>
        <begin position="64"/>
        <end position="86"/>
    </location>
</feature>